<evidence type="ECO:0000313" key="1">
    <source>
        <dbReference type="EMBL" id="VFU18223.1"/>
    </source>
</evidence>
<dbReference type="EMBL" id="CAADRN010000334">
    <property type="protein sequence ID" value="VFU18223.1"/>
    <property type="molecule type" value="Genomic_DNA"/>
</dbReference>
<name>A0A485M6J3_9ZZZZ</name>
<accession>A0A485M6J3</accession>
<protein>
    <submittedName>
        <fullName evidence="1">Uncharacterized protein</fullName>
    </submittedName>
</protein>
<reference evidence="1" key="1">
    <citation type="submission" date="2019-03" db="EMBL/GenBank/DDBJ databases">
        <authorList>
            <person name="Hao L."/>
        </authorList>
    </citation>
    <scope>NUCLEOTIDE SEQUENCE</scope>
</reference>
<gene>
    <name evidence="1" type="ORF">SCFA_40012</name>
</gene>
<organism evidence="1">
    <name type="scientific">anaerobic digester metagenome</name>
    <dbReference type="NCBI Taxonomy" id="1263854"/>
    <lineage>
        <taxon>unclassified sequences</taxon>
        <taxon>metagenomes</taxon>
        <taxon>ecological metagenomes</taxon>
    </lineage>
</organism>
<sequence length="59" mass="6665">MRSIENLFLSKEELNSIDETPAASSSTFTDEKKKTLESLQNLFLSKEELNIIESILSDS</sequence>
<dbReference type="AlphaFoldDB" id="A0A485M6J3"/>
<proteinExistence type="predicted"/>